<dbReference type="Gene3D" id="2.20.130.20">
    <property type="match status" value="2"/>
</dbReference>
<dbReference type="SMART" id="SM01361">
    <property type="entry name" value="A2M_recep"/>
    <property type="match status" value="1"/>
</dbReference>
<proteinExistence type="inferred from homology"/>
<comment type="similarity">
    <text evidence="2">Belongs to the protease inhibitor I39 (alpha-2-macroglobulin) family.</text>
</comment>
<dbReference type="InterPro" id="IPR040839">
    <property type="entry name" value="MG4"/>
</dbReference>
<dbReference type="GO" id="GO:0004867">
    <property type="term" value="F:serine-type endopeptidase inhibitor activity"/>
    <property type="evidence" value="ECO:0007669"/>
    <property type="project" value="UniProtKB-KW"/>
</dbReference>
<dbReference type="Gene3D" id="2.60.120.1540">
    <property type="match status" value="1"/>
</dbReference>
<dbReference type="FunFam" id="1.50.10.20:FF:000001">
    <property type="entry name" value="CD109 isoform 1"/>
    <property type="match status" value="1"/>
</dbReference>
<evidence type="ECO:0000256" key="8">
    <source>
        <dbReference type="ARBA" id="ARBA00023180"/>
    </source>
</evidence>
<organism evidence="13 14">
    <name type="scientific">Xenopus tropicalis</name>
    <name type="common">Western clawed frog</name>
    <name type="synonym">Silurana tropicalis</name>
    <dbReference type="NCBI Taxonomy" id="8364"/>
    <lineage>
        <taxon>Eukaryota</taxon>
        <taxon>Metazoa</taxon>
        <taxon>Chordata</taxon>
        <taxon>Craniata</taxon>
        <taxon>Vertebrata</taxon>
        <taxon>Euteleostomi</taxon>
        <taxon>Amphibia</taxon>
        <taxon>Batrachia</taxon>
        <taxon>Anura</taxon>
        <taxon>Pipoidea</taxon>
        <taxon>Pipidae</taxon>
        <taxon>Xenopodinae</taxon>
        <taxon>Xenopus</taxon>
        <taxon>Silurana</taxon>
    </lineage>
</organism>
<dbReference type="Pfam" id="PF01835">
    <property type="entry name" value="MG2"/>
    <property type="match status" value="1"/>
</dbReference>
<dbReference type="PANTHER" id="PTHR11412">
    <property type="entry name" value="MACROGLOBULIN / COMPLEMENT"/>
    <property type="match status" value="1"/>
</dbReference>
<evidence type="ECO:0000256" key="1">
    <source>
        <dbReference type="ARBA" id="ARBA00004613"/>
    </source>
</evidence>
<dbReference type="AGR" id="Xenbase:XB-GENE-5943821"/>
<feature type="chain" id="PRO_5035157678" evidence="9">
    <location>
        <begin position="23"/>
        <end position="1486"/>
    </location>
</feature>
<keyword evidence="13" id="KW-1185">Reference proteome</keyword>
<dbReference type="Xenbase" id="XB-GENE-5943821">
    <property type="gene designation" value="a2ml1"/>
</dbReference>
<dbReference type="OrthoDB" id="9998011at2759"/>
<dbReference type="Proteomes" id="UP000008143">
    <property type="component" value="Chromosome 7"/>
</dbReference>
<dbReference type="Gene3D" id="2.60.40.1940">
    <property type="match status" value="1"/>
</dbReference>
<dbReference type="Gene3D" id="2.60.40.1930">
    <property type="match status" value="2"/>
</dbReference>
<dbReference type="GO" id="GO:0005615">
    <property type="term" value="C:extracellular space"/>
    <property type="evidence" value="ECO:0007669"/>
    <property type="project" value="InterPro"/>
</dbReference>
<protein>
    <submittedName>
        <fullName evidence="14">Alpha-2-macroglobulin-like 1 isoform X1</fullName>
    </submittedName>
</protein>
<dbReference type="RefSeq" id="XP_031760638.1">
    <property type="nucleotide sequence ID" value="XM_031904778.1"/>
</dbReference>
<feature type="domain" description="Alpha-2-macroglobulin bait region" evidence="10">
    <location>
        <begin position="453"/>
        <end position="607"/>
    </location>
</feature>
<feature type="domain" description="Alpha-2-macroglobulin" evidence="11">
    <location>
        <begin position="747"/>
        <end position="836"/>
    </location>
</feature>
<dbReference type="InterPro" id="IPR041813">
    <property type="entry name" value="A2M_TED"/>
</dbReference>
<dbReference type="Gene3D" id="2.60.40.10">
    <property type="entry name" value="Immunoglobulins"/>
    <property type="match status" value="2"/>
</dbReference>
<dbReference type="SUPFAM" id="SSF48239">
    <property type="entry name" value="Terpenoid cyclases/Protein prenyltransferases"/>
    <property type="match status" value="1"/>
</dbReference>
<evidence type="ECO:0000256" key="7">
    <source>
        <dbReference type="ARBA" id="ARBA00023157"/>
    </source>
</evidence>
<dbReference type="GeneID" id="100127688"/>
<dbReference type="PROSITE" id="PS00477">
    <property type="entry name" value="ALPHA_2_MACROGLOBULIN"/>
    <property type="match status" value="1"/>
</dbReference>
<keyword evidence="3" id="KW-0964">Secreted</keyword>
<dbReference type="CDD" id="cd02897">
    <property type="entry name" value="A2M_2"/>
    <property type="match status" value="1"/>
</dbReference>
<dbReference type="Gene3D" id="1.50.10.20">
    <property type="match status" value="1"/>
</dbReference>
<keyword evidence="4" id="KW-0646">Protease inhibitor</keyword>
<evidence type="ECO:0000259" key="10">
    <source>
        <dbReference type="SMART" id="SM01359"/>
    </source>
</evidence>
<evidence type="ECO:0000256" key="4">
    <source>
        <dbReference type="ARBA" id="ARBA00022690"/>
    </source>
</evidence>
<dbReference type="Pfam" id="PF07703">
    <property type="entry name" value="A2M_BRD"/>
    <property type="match status" value="1"/>
</dbReference>
<dbReference type="InterPro" id="IPR047565">
    <property type="entry name" value="Alpha-macroglob_thiol-ester_cl"/>
</dbReference>
<evidence type="ECO:0000313" key="13">
    <source>
        <dbReference type="Proteomes" id="UP000008143"/>
    </source>
</evidence>
<reference evidence="14" key="1">
    <citation type="submission" date="2025-08" db="UniProtKB">
        <authorList>
            <consortium name="RefSeq"/>
        </authorList>
    </citation>
    <scope>IDENTIFICATION</scope>
    <source>
        <strain evidence="14">Nigerian</strain>
        <tissue evidence="14">Liver and blood</tissue>
    </source>
</reference>
<dbReference type="Pfam" id="PF00207">
    <property type="entry name" value="A2M"/>
    <property type="match status" value="1"/>
</dbReference>
<keyword evidence="5 9" id="KW-0732">Signal</keyword>
<evidence type="ECO:0000259" key="11">
    <source>
        <dbReference type="SMART" id="SM01360"/>
    </source>
</evidence>
<keyword evidence="7" id="KW-1015">Disulfide bond</keyword>
<dbReference type="InterPro" id="IPR036595">
    <property type="entry name" value="A-macroglobulin_rcpt-bd_sf"/>
</dbReference>
<comment type="subcellular location">
    <subcellularLocation>
        <location evidence="1">Secreted</location>
    </subcellularLocation>
</comment>
<dbReference type="InterPro" id="IPR013783">
    <property type="entry name" value="Ig-like_fold"/>
</dbReference>
<dbReference type="InterPro" id="IPR050473">
    <property type="entry name" value="A2M/Complement_sys"/>
</dbReference>
<dbReference type="FunFam" id="2.60.40.1930:FF:000001">
    <property type="entry name" value="CD109 isoform 3"/>
    <property type="match status" value="1"/>
</dbReference>
<dbReference type="SUPFAM" id="SSF81296">
    <property type="entry name" value="E set domains"/>
    <property type="match status" value="1"/>
</dbReference>
<dbReference type="SMART" id="SM01359">
    <property type="entry name" value="A2M_N_2"/>
    <property type="match status" value="1"/>
</dbReference>
<evidence type="ECO:0000256" key="6">
    <source>
        <dbReference type="ARBA" id="ARBA00022900"/>
    </source>
</evidence>
<dbReference type="InterPro" id="IPR011625">
    <property type="entry name" value="A2M_N_BRD"/>
</dbReference>
<accession>A0A8J1JRW1</accession>
<gene>
    <name evidence="14 15" type="primary">a2ml1</name>
    <name evidence="14" type="synonym">Panza</name>
</gene>
<feature type="signal peptide" evidence="9">
    <location>
        <begin position="1"/>
        <end position="22"/>
    </location>
</feature>
<sequence>MVLLRALGLALVLLHLSGTLEAKLHYAVVFPSEMRCHSSEQACVHLSGAEGDSRIQVTLNMAERNSTVIERNLRQKSLFSCVTFQVPPPSEGNEEVATMEILIESAGETITNSSKVLVKRRRTSTFIQTDKAVYKPGQTVRFRVVSLKENLQPGENQISVIQLQDPNKNRIAQWLDVTLTQGIAELSLPLSPEPSLGEYSIHVGDTVHYFSVEEYVLPKFEVSFQFPKVVFFTSEQFQLKTCGRYTYGKPVQGTYKATVCRKVIRYWWGHNDDRSDLCVDFSGKLDQSGCSTLTATSENFNLTYNTHEMGLEGTSTITEGGTGVEYSGSGKTIISSVVTSCSFLDADSNYKPGIPYSGTVKVVDANDDPIPNQIVYLTSHSNEVNKTLVSDENGLASFQLENTAEWKGQLSLRASTTTQDAGFDFLQGRLITPNDVSASLMLKPFHSPSKSFLKLHSQQGALPCEGQRDVRVEYIIPNSALGIEVKHMELHYLVASKGSVKDSGSVEVPITSEGGGSSELRGEVSIKLTLSADVSPTLRALAFISLPNGELVADSATFKLQRCFKNKVSVGFSPDEVLPGADVSLQVQAAAGSLCGLRVVDQSVVLMKPDKELTADQIHNLFPFPDFGGYDARVQDSDDHCPFYPWFHRPMWKRSIVLPPWHMPHEDEVDVYSLFKDMRLKIVTSAEIKKPLRCREPEFALQYNVLAHPRIADAGDGLVRAMPKAVGVGNELTEPAAEIIRAYFPETWIWQLEPVGESGRAEVHGSAPDTITEWNAGAFCMGPSGFGISPPTSLRAFQPFFVELTLPYSVVRGESFTLKASVFNYLKQCIKVQTTLQPSLELEQEPCADCQYSSCICADESKTFYWNLKASNLGEVNITVRTEALNTQDMCNNEIPIVPKQGHSDTVIKPLLVQPGGVLIEKSHSSLICSPEGEDHSKTEDISLNVPENILEGSERAYVTALGDLMGTAMQNLDRLLAMPYGCGEQNMVLFAPNIFILQYLENTHQLSPEIQTKAKGFLESGYQRQLTYKRNDGSYSAFGSRDPEGNTWLTAFVVKSFSKARPYIFIDGDHLNHSFSWLKDKRQRSGCFRSVGKLFNNAMKGGVDDEISLSAYVTIALMEAGLSKEDPMVSDALSCLRKAARKVSSAYTQALLAYTFTLSDDTKHREKLLAKLEEKAVRKDGQLHWERKPASKASDLPYWYRAPSAEVELTSYALLALLSGPNKDLGKASEIVNWLSKQQNPYGGFSSTQDTVVALQALAEYAEATFSDKGDVTVTVTSKTGFHQQFHVDQTNRLLLQKASLPDIPGEYSLSATGSGCVYVQTVLRYNIPPPRSDATFSVRVETQPQQCPQEPMKQMGIDIYIQYTGSREKSNMALVEVKMLSGFTPDKKSIDQVIRWNNFIMWSETQTDKVTFYLSELGRHPVNFSFMVEQEVLVKNLRPAIVKVYDYYEPVEHAVTEYNSPCSSDEDTGNIIQGVEAPRYIRDP</sequence>
<evidence type="ECO:0000256" key="2">
    <source>
        <dbReference type="ARBA" id="ARBA00010952"/>
    </source>
</evidence>
<evidence type="ECO:0000259" key="12">
    <source>
        <dbReference type="SMART" id="SM01361"/>
    </source>
</evidence>
<dbReference type="SMART" id="SM01419">
    <property type="entry name" value="Thiol-ester_cl"/>
    <property type="match status" value="1"/>
</dbReference>
<dbReference type="InterPro" id="IPR014756">
    <property type="entry name" value="Ig_E-set"/>
</dbReference>
<dbReference type="Pfam" id="PF07677">
    <property type="entry name" value="A2M_recep"/>
    <property type="match status" value="1"/>
</dbReference>
<dbReference type="PANTHER" id="PTHR11412:SF184">
    <property type="entry name" value="ALPHA-2-MACROGLOBULIN"/>
    <property type="match status" value="1"/>
</dbReference>
<dbReference type="Pfam" id="PF07678">
    <property type="entry name" value="TED_complement"/>
    <property type="match status" value="1"/>
</dbReference>
<dbReference type="CTD" id="144568"/>
<dbReference type="Pfam" id="PF17789">
    <property type="entry name" value="MG4"/>
    <property type="match status" value="1"/>
</dbReference>
<evidence type="ECO:0000313" key="14">
    <source>
        <dbReference type="RefSeq" id="XP_031760638.1"/>
    </source>
</evidence>
<evidence type="ECO:0000313" key="15">
    <source>
        <dbReference type="Xenbase" id="XB-GENE-5943821"/>
    </source>
</evidence>
<dbReference type="InterPro" id="IPR011626">
    <property type="entry name" value="Alpha-macroglobulin_TED"/>
</dbReference>
<name>A0A8J1JRW1_XENTR</name>
<dbReference type="InterPro" id="IPR019742">
    <property type="entry name" value="MacrogloblnA2_CS"/>
</dbReference>
<evidence type="ECO:0000256" key="3">
    <source>
        <dbReference type="ARBA" id="ARBA00022525"/>
    </source>
</evidence>
<dbReference type="InterPro" id="IPR002890">
    <property type="entry name" value="MG2"/>
</dbReference>
<feature type="domain" description="Alpha-macroglobulin receptor-binding" evidence="12">
    <location>
        <begin position="1372"/>
        <end position="1460"/>
    </location>
</feature>
<dbReference type="InterPro" id="IPR008930">
    <property type="entry name" value="Terpenoid_cyclase/PrenylTrfase"/>
</dbReference>
<keyword evidence="6" id="KW-0722">Serine protease inhibitor</keyword>
<dbReference type="SUPFAM" id="SSF49410">
    <property type="entry name" value="Alpha-macroglobulin receptor domain"/>
    <property type="match status" value="1"/>
</dbReference>
<dbReference type="InterPro" id="IPR001599">
    <property type="entry name" value="Macroglobln_a2"/>
</dbReference>
<evidence type="ECO:0000256" key="9">
    <source>
        <dbReference type="SAM" id="SignalP"/>
    </source>
</evidence>
<dbReference type="Pfam" id="PF17791">
    <property type="entry name" value="MG3"/>
    <property type="match status" value="1"/>
</dbReference>
<evidence type="ECO:0000256" key="5">
    <source>
        <dbReference type="ARBA" id="ARBA00022729"/>
    </source>
</evidence>
<dbReference type="Gene3D" id="2.60.40.690">
    <property type="entry name" value="Alpha-macroglobulin, receptor-binding domain"/>
    <property type="match status" value="1"/>
</dbReference>
<dbReference type="InterPro" id="IPR041555">
    <property type="entry name" value="MG3"/>
</dbReference>
<dbReference type="InterPro" id="IPR009048">
    <property type="entry name" value="A-macroglobulin_rcpt-bd"/>
</dbReference>
<dbReference type="SMART" id="SM01360">
    <property type="entry name" value="A2M"/>
    <property type="match status" value="1"/>
</dbReference>
<keyword evidence="8" id="KW-0325">Glycoprotein</keyword>